<dbReference type="GO" id="GO:0016477">
    <property type="term" value="P:cell migration"/>
    <property type="evidence" value="ECO:0007669"/>
    <property type="project" value="TreeGrafter"/>
</dbReference>
<keyword evidence="4 12" id="KW-0336">GPI-anchor</keyword>
<comment type="subcellular location">
    <subcellularLocation>
        <location evidence="1 12">Cell membrane</location>
        <topology evidence="1 12">Lipid-anchor</topology>
        <topology evidence="1 12">GPI-anchor</topology>
    </subcellularLocation>
</comment>
<keyword evidence="9 12" id="KW-0357">Heparan sulfate</keyword>
<evidence type="ECO:0000256" key="8">
    <source>
        <dbReference type="ARBA" id="ARBA00023180"/>
    </source>
</evidence>
<keyword evidence="8" id="KW-0325">Glycoprotein</keyword>
<reference evidence="15 16" key="1">
    <citation type="submission" date="2020-10" db="EMBL/GenBank/DDBJ databases">
        <title>Pygocentrus nattereri (red-bellied piranha) genome, fPygNat1, primary haplotype.</title>
        <authorList>
            <person name="Myers G."/>
            <person name="Meyer A."/>
            <person name="Karagic N."/>
            <person name="Pippel M."/>
            <person name="Winkler S."/>
            <person name="Tracey A."/>
            <person name="Wood J."/>
            <person name="Formenti G."/>
            <person name="Howe K."/>
            <person name="Fedrigo O."/>
            <person name="Jarvis E.D."/>
        </authorList>
    </citation>
    <scope>NUCLEOTIDE SEQUENCE [LARGE SCALE GENOMIC DNA]</scope>
</reference>
<evidence type="ECO:0000256" key="10">
    <source>
        <dbReference type="ARBA" id="ARBA00023288"/>
    </source>
</evidence>
<keyword evidence="10 12" id="KW-0449">Lipoprotein</keyword>
<name>A0A3B4CEU2_PYGNA</name>
<reference evidence="15" key="2">
    <citation type="submission" date="2025-08" db="UniProtKB">
        <authorList>
            <consortium name="Ensembl"/>
        </authorList>
    </citation>
    <scope>IDENTIFICATION</scope>
</reference>
<dbReference type="PANTHER" id="PTHR10822:SF12">
    <property type="entry name" value="GLYPICAN-5"/>
    <property type="match status" value="1"/>
</dbReference>
<evidence type="ECO:0000256" key="7">
    <source>
        <dbReference type="ARBA" id="ARBA00023136"/>
    </source>
</evidence>
<evidence type="ECO:0000313" key="16">
    <source>
        <dbReference type="Proteomes" id="UP001501920"/>
    </source>
</evidence>
<evidence type="ECO:0000256" key="13">
    <source>
        <dbReference type="SAM" id="MobiDB-lite"/>
    </source>
</evidence>
<dbReference type="GO" id="GO:0005886">
    <property type="term" value="C:plasma membrane"/>
    <property type="evidence" value="ECO:0007669"/>
    <property type="project" value="UniProtKB-SubCell"/>
</dbReference>
<evidence type="ECO:0000256" key="4">
    <source>
        <dbReference type="ARBA" id="ARBA00022622"/>
    </source>
</evidence>
<dbReference type="Proteomes" id="UP001501920">
    <property type="component" value="Chromosome 12"/>
</dbReference>
<reference evidence="15" key="3">
    <citation type="submission" date="2025-09" db="UniProtKB">
        <authorList>
            <consortium name="Ensembl"/>
        </authorList>
    </citation>
    <scope>IDENTIFICATION</scope>
</reference>
<evidence type="ECO:0000256" key="3">
    <source>
        <dbReference type="ARBA" id="ARBA00022475"/>
    </source>
</evidence>
<dbReference type="RefSeq" id="XP_017544009.1">
    <property type="nucleotide sequence ID" value="XM_017688520.2"/>
</dbReference>
<dbReference type="GeneID" id="108415482"/>
<keyword evidence="3" id="KW-1003">Cell membrane</keyword>
<sequence length="573" mass="62303">MMALGLPWLALSLAALTQLSACNPHTCAVVRREFVQRHMGEGRSVPDAPRTGSDLQVCVSRNLTCCTRKMEERYQFTARRDIQNLLQTSSSSLKVHITHSVARLQEAVESVVRHAQNQTVVLLLSTYRDLVERAAPHVSELFTDVGLYVLGAELGLEEAVQRFFHALFPPVFERLVEPGLDPLDPAYGECVRSVGRGLAPYGNYPVMLSKQLTRASLPNRVLLQALHLGVEVINTTDHLQLSRECRKALLRMSYCPHCQALISSKPCMGYCLNVLRGCLASLAEVDSHWREFVRSLEALSTRMSSGTDLERALAAVPDVVRDAIARAHKIAPWLSTQVRGACGHPSRLQSGGVQRGVRDSLPLRVSARPAEETLSSRRQEFVGGLRLYRAFYGGLADQLCVNELASGDGLACWNGADVVKSYTQRVVGSGIKAQAENPEVRVKEADPVINQVIDKLKHINQLLQGRSIPKLGTLDLIETGSGDTEGPYSGDCDDEDGCWGSGSGPGGRRIAIGTTKLTSEKNINHRNHPPHSKGFGQTNSSGSSGSSGSSVFTNVLSVPLVLTATFTLLLLSL</sequence>
<dbReference type="Pfam" id="PF01153">
    <property type="entry name" value="Glypican"/>
    <property type="match status" value="1"/>
</dbReference>
<keyword evidence="16" id="KW-1185">Reference proteome</keyword>
<dbReference type="PANTHER" id="PTHR10822">
    <property type="entry name" value="GLYPICAN"/>
    <property type="match status" value="1"/>
</dbReference>
<proteinExistence type="inferred from homology"/>
<evidence type="ECO:0000313" key="15">
    <source>
        <dbReference type="Ensembl" id="ENSPNAP00000009820.1"/>
    </source>
</evidence>
<dbReference type="CTD" id="559454"/>
<dbReference type="STRING" id="42514.ENSPNAP00000009820"/>
<accession>A0A3B4CEU2</accession>
<comment type="similarity">
    <text evidence="2 11">Belongs to the glypican family.</text>
</comment>
<evidence type="ECO:0000256" key="2">
    <source>
        <dbReference type="ARBA" id="ARBA00010260"/>
    </source>
</evidence>
<dbReference type="GO" id="GO:0009986">
    <property type="term" value="C:cell surface"/>
    <property type="evidence" value="ECO:0007669"/>
    <property type="project" value="TreeGrafter"/>
</dbReference>
<protein>
    <recommendedName>
        <fullName evidence="17">Glypican 5a</fullName>
    </recommendedName>
</protein>
<evidence type="ECO:0000256" key="9">
    <source>
        <dbReference type="ARBA" id="ARBA00023207"/>
    </source>
</evidence>
<dbReference type="GO" id="GO:0090263">
    <property type="term" value="P:positive regulation of canonical Wnt signaling pathway"/>
    <property type="evidence" value="ECO:0007669"/>
    <property type="project" value="TreeGrafter"/>
</dbReference>
<evidence type="ECO:0000256" key="14">
    <source>
        <dbReference type="SAM" id="SignalP"/>
    </source>
</evidence>
<dbReference type="GO" id="GO:1905475">
    <property type="term" value="P:regulation of protein localization to membrane"/>
    <property type="evidence" value="ECO:0007669"/>
    <property type="project" value="TreeGrafter"/>
</dbReference>
<organism evidence="15 16">
    <name type="scientific">Pygocentrus nattereri</name>
    <name type="common">Red-bellied piranha</name>
    <dbReference type="NCBI Taxonomy" id="42514"/>
    <lineage>
        <taxon>Eukaryota</taxon>
        <taxon>Metazoa</taxon>
        <taxon>Chordata</taxon>
        <taxon>Craniata</taxon>
        <taxon>Vertebrata</taxon>
        <taxon>Euteleostomi</taxon>
        <taxon>Actinopterygii</taxon>
        <taxon>Neopterygii</taxon>
        <taxon>Teleostei</taxon>
        <taxon>Ostariophysi</taxon>
        <taxon>Characiformes</taxon>
        <taxon>Characoidei</taxon>
        <taxon>Pygocentrus</taxon>
    </lineage>
</organism>
<evidence type="ECO:0000256" key="6">
    <source>
        <dbReference type="ARBA" id="ARBA00022974"/>
    </source>
</evidence>
<feature type="chain" id="PRO_5017353230" description="Glypican 5a" evidence="14">
    <location>
        <begin position="22"/>
        <end position="573"/>
    </location>
</feature>
<dbReference type="GO" id="GO:0098552">
    <property type="term" value="C:side of membrane"/>
    <property type="evidence" value="ECO:0007669"/>
    <property type="project" value="UniProtKB-KW"/>
</dbReference>
<dbReference type="Ensembl" id="ENSPNAT00000016296.2">
    <property type="protein sequence ID" value="ENSPNAP00000009820.1"/>
    <property type="gene ID" value="ENSPNAG00000015309.2"/>
</dbReference>
<feature type="region of interest" description="Disordered" evidence="13">
    <location>
        <begin position="519"/>
        <end position="548"/>
    </location>
</feature>
<evidence type="ECO:0000256" key="12">
    <source>
        <dbReference type="RuleBase" id="RU003519"/>
    </source>
</evidence>
<keyword evidence="6 12" id="KW-0654">Proteoglycan</keyword>
<dbReference type="InterPro" id="IPR001863">
    <property type="entry name" value="Glypican"/>
</dbReference>
<comment type="function">
    <text evidence="12">Cell surface proteoglycan.</text>
</comment>
<dbReference type="OrthoDB" id="6380619at2759"/>
<dbReference type="OMA" id="RGCSAQY"/>
<dbReference type="GeneTree" id="ENSGT01050000244955"/>
<keyword evidence="7 12" id="KW-0472">Membrane</keyword>
<evidence type="ECO:0000256" key="11">
    <source>
        <dbReference type="RuleBase" id="RU003518"/>
    </source>
</evidence>
<evidence type="ECO:0008006" key="17">
    <source>
        <dbReference type="Google" id="ProtNLM"/>
    </source>
</evidence>
<evidence type="ECO:0000256" key="5">
    <source>
        <dbReference type="ARBA" id="ARBA00022729"/>
    </source>
</evidence>
<feature type="signal peptide" evidence="14">
    <location>
        <begin position="1"/>
        <end position="21"/>
    </location>
</feature>
<dbReference type="GO" id="GO:0005576">
    <property type="term" value="C:extracellular region"/>
    <property type="evidence" value="ECO:0007669"/>
    <property type="project" value="TreeGrafter"/>
</dbReference>
<keyword evidence="5 14" id="KW-0732">Signal</keyword>
<evidence type="ECO:0000256" key="1">
    <source>
        <dbReference type="ARBA" id="ARBA00004609"/>
    </source>
</evidence>
<dbReference type="AlphaFoldDB" id="A0A3B4CEU2"/>